<protein>
    <recommendedName>
        <fullName evidence="3">Asparagine synthetase domain-containing protein</fullName>
    </recommendedName>
</protein>
<name>A0AAW9RTJ0_9HYPH</name>
<accession>A0AAW9RTJ0</accession>
<gene>
    <name evidence="1" type="ORF">V3328_16335</name>
</gene>
<dbReference type="SUPFAM" id="SSF56235">
    <property type="entry name" value="N-terminal nucleophile aminohydrolases (Ntn hydrolases)"/>
    <property type="match status" value="1"/>
</dbReference>
<comment type="caution">
    <text evidence="1">The sequence shown here is derived from an EMBL/GenBank/DDBJ whole genome shotgun (WGS) entry which is preliminary data.</text>
</comment>
<dbReference type="RefSeq" id="WP_340330751.1">
    <property type="nucleotide sequence ID" value="NZ_JAZHOF010000006.1"/>
</dbReference>
<dbReference type="InterPro" id="IPR029055">
    <property type="entry name" value="Ntn_hydrolases_N"/>
</dbReference>
<sequence>MEQRTFRAYVKGACASDGNKVFSLDGTAFFKDRFVSKFHGVDGGLLRELKETVRSDPEEPVGSFCLVSIDRDRSEFLVQFDPLGAYPCFVWRQGSAFAVSNNIHYINAIVTVAGGELTRTVLPYLGDFALGSAYDVGSPYEEIHIVGPGQTLGGGTKLEVLDRGLDPAGAENDVSYDDSLARAADRLRNRVEIVARTFEERDVFFDLTGGMDSRIVLAAVVSRVPRPRWDYRTLFDHPHPDGHCAALFGETYGLGRVQGIPWDHRRNMSAIERMRFETFVSMGVGPKYGWSITPPYADIAQLHGGYGEIAGSSPDAKRFLIQGEEPTYRSLPEQYLTRLGQMGLLRFFTPYGIEWLRGLLGSRLGEFEKAGVRPADAPLHYYNFGRLRSHFGVNSRLQSQNRNYVDLLYDVQLQHCALRVDRVARAKGKVNLDLIRLVGGDEVAGLPMAADQWDASLFASDDLRIALQKPPITAQTPRMFDNAPEKRQIPPANGSPVSFRARPDPRLAGYDASQVDMALRNTYRRWAFLETYLPETRAMPELNRRLDWEAIDGLLSQPLETLQRYPNNVLVQTLCDCVIWHQEMELSVFE</sequence>
<evidence type="ECO:0000313" key="1">
    <source>
        <dbReference type="EMBL" id="MEJ8573061.1"/>
    </source>
</evidence>
<proteinExistence type="predicted"/>
<keyword evidence="2" id="KW-1185">Reference proteome</keyword>
<organism evidence="1 2">
    <name type="scientific">Microbaculum marinum</name>
    <dbReference type="NCBI Taxonomy" id="1764581"/>
    <lineage>
        <taxon>Bacteria</taxon>
        <taxon>Pseudomonadati</taxon>
        <taxon>Pseudomonadota</taxon>
        <taxon>Alphaproteobacteria</taxon>
        <taxon>Hyphomicrobiales</taxon>
        <taxon>Tepidamorphaceae</taxon>
        <taxon>Microbaculum</taxon>
    </lineage>
</organism>
<dbReference type="Proteomes" id="UP001378188">
    <property type="component" value="Unassembled WGS sequence"/>
</dbReference>
<dbReference type="AlphaFoldDB" id="A0AAW9RTJ0"/>
<dbReference type="EMBL" id="JAZHOF010000006">
    <property type="protein sequence ID" value="MEJ8573061.1"/>
    <property type="molecule type" value="Genomic_DNA"/>
</dbReference>
<reference evidence="1 2" key="1">
    <citation type="submission" date="2024-02" db="EMBL/GenBank/DDBJ databases">
        <title>Genome analysis and characterization of Microbaculum marinisediminis sp. nov., isolated from marine sediment.</title>
        <authorList>
            <person name="Du Z.-J."/>
            <person name="Ye Y.-Q."/>
            <person name="Zhang Z.-R."/>
            <person name="Yuan S.-M."/>
            <person name="Zhang X.-Y."/>
        </authorList>
    </citation>
    <scope>NUCLEOTIDE SEQUENCE [LARGE SCALE GENOMIC DNA]</scope>
    <source>
        <strain evidence="1 2">SDUM1044001</strain>
    </source>
</reference>
<evidence type="ECO:0000313" key="2">
    <source>
        <dbReference type="Proteomes" id="UP001378188"/>
    </source>
</evidence>
<evidence type="ECO:0008006" key="3">
    <source>
        <dbReference type="Google" id="ProtNLM"/>
    </source>
</evidence>